<reference evidence="2 3" key="1">
    <citation type="submission" date="2015-08" db="EMBL/GenBank/DDBJ databases">
        <authorList>
            <person name="Babu N.S."/>
            <person name="Beckwith C.J."/>
            <person name="Beseler K.G."/>
            <person name="Brison A."/>
            <person name="Carone J.V."/>
            <person name="Caskin T.P."/>
            <person name="Diamond M."/>
            <person name="Durham M.E."/>
            <person name="Foxe J.M."/>
            <person name="Go M."/>
            <person name="Henderson B.A."/>
            <person name="Jones I.B."/>
            <person name="McGettigan J.A."/>
            <person name="Micheletti S.J."/>
            <person name="Nasrallah M.E."/>
            <person name="Ortiz D."/>
            <person name="Piller C.R."/>
            <person name="Privatt S.R."/>
            <person name="Schneider S.L."/>
            <person name="Sharp S."/>
            <person name="Smith T.C."/>
            <person name="Stanton J.D."/>
            <person name="Ullery H.E."/>
            <person name="Wilson R.J."/>
            <person name="Serrano M.G."/>
            <person name="Buck G."/>
            <person name="Lee V."/>
            <person name="Wang Y."/>
            <person name="Carvalho R."/>
            <person name="Voegtly L."/>
            <person name="Shi R."/>
            <person name="Duckworth R."/>
            <person name="Johnson A."/>
            <person name="Loviza R."/>
            <person name="Walstead R."/>
            <person name="Shah Z."/>
            <person name="Kiflezghi M."/>
            <person name="Wade K."/>
            <person name="Ball S.L."/>
            <person name="Bradley K.W."/>
            <person name="Asai D.J."/>
            <person name="Bowman C.A."/>
            <person name="Russell D.A."/>
            <person name="Pope W.H."/>
            <person name="Jacobs-Sera D."/>
            <person name="Hendrix R.W."/>
            <person name="Hatfull G.F."/>
        </authorList>
    </citation>
    <scope>NUCLEOTIDE SEQUENCE [LARGE SCALE GENOMIC DNA]</scope>
    <source>
        <strain evidence="2 3">DSM 27648</strain>
    </source>
</reference>
<dbReference type="GO" id="GO:0008930">
    <property type="term" value="F:methylthioadenosine nucleosidase activity"/>
    <property type="evidence" value="ECO:0007669"/>
    <property type="project" value="TreeGrafter"/>
</dbReference>
<dbReference type="KEGG" id="llu:AKJ09_04863"/>
<dbReference type="InterPro" id="IPR000845">
    <property type="entry name" value="Nucleoside_phosphorylase_d"/>
</dbReference>
<dbReference type="RefSeq" id="WP_169927748.1">
    <property type="nucleotide sequence ID" value="NZ_CP012333.1"/>
</dbReference>
<feature type="domain" description="Nucleoside phosphorylase" evidence="1">
    <location>
        <begin position="30"/>
        <end position="206"/>
    </location>
</feature>
<evidence type="ECO:0000313" key="2">
    <source>
        <dbReference type="EMBL" id="AKU98199.1"/>
    </source>
</evidence>
<name>A0A0K1PYH8_9BACT</name>
<dbReference type="STRING" id="1391654.AKJ09_04863"/>
<protein>
    <submittedName>
        <fullName evidence="2">5'-methylthioadenosine nucleosidase</fullName>
    </submittedName>
</protein>
<dbReference type="GO" id="GO:0019284">
    <property type="term" value="P:L-methionine salvage from S-adenosylmethionine"/>
    <property type="evidence" value="ECO:0007669"/>
    <property type="project" value="TreeGrafter"/>
</dbReference>
<dbReference type="InterPro" id="IPR035994">
    <property type="entry name" value="Nucleoside_phosphorylase_sf"/>
</dbReference>
<evidence type="ECO:0000313" key="3">
    <source>
        <dbReference type="Proteomes" id="UP000064967"/>
    </source>
</evidence>
<dbReference type="GO" id="GO:0005829">
    <property type="term" value="C:cytosol"/>
    <property type="evidence" value="ECO:0007669"/>
    <property type="project" value="TreeGrafter"/>
</dbReference>
<dbReference type="PANTHER" id="PTHR46832:SF2">
    <property type="entry name" value="FUTALOSINE HYDROLASE"/>
    <property type="match status" value="1"/>
</dbReference>
<keyword evidence="3" id="KW-1185">Reference proteome</keyword>
<dbReference type="Proteomes" id="UP000064967">
    <property type="component" value="Chromosome"/>
</dbReference>
<dbReference type="PANTHER" id="PTHR46832">
    <property type="entry name" value="5'-METHYLTHIOADENOSINE/S-ADENOSYLHOMOCYSTEINE NUCLEOSIDASE"/>
    <property type="match status" value="1"/>
</dbReference>
<gene>
    <name evidence="2" type="ORF">AKJ09_04863</name>
</gene>
<proteinExistence type="predicted"/>
<organism evidence="2 3">
    <name type="scientific">Labilithrix luteola</name>
    <dbReference type="NCBI Taxonomy" id="1391654"/>
    <lineage>
        <taxon>Bacteria</taxon>
        <taxon>Pseudomonadati</taxon>
        <taxon>Myxococcota</taxon>
        <taxon>Polyangia</taxon>
        <taxon>Polyangiales</taxon>
        <taxon>Labilitrichaceae</taxon>
        <taxon>Labilithrix</taxon>
    </lineage>
</organism>
<dbReference type="Gene3D" id="3.40.50.1580">
    <property type="entry name" value="Nucleoside phosphorylase domain"/>
    <property type="match status" value="1"/>
</dbReference>
<dbReference type="AlphaFoldDB" id="A0A0K1PYH8"/>
<dbReference type="SUPFAM" id="SSF53167">
    <property type="entry name" value="Purine and uridine phosphorylases"/>
    <property type="match status" value="1"/>
</dbReference>
<dbReference type="Pfam" id="PF01048">
    <property type="entry name" value="PNP_UDP_1"/>
    <property type="match status" value="1"/>
</dbReference>
<dbReference type="GO" id="GO:0009116">
    <property type="term" value="P:nucleoside metabolic process"/>
    <property type="evidence" value="ECO:0007669"/>
    <property type="project" value="InterPro"/>
</dbReference>
<sequence>MKLLVVAAFEPELTEFRSLARDANVANLEVAAIGVGLVEAAIGMTRAIHQHRPTHALLLGTCGAFAGGVAINDVVTGARAILLDGPSVESRAALPPPLPQECGLALAPPIVAAGATSVEIANTLGITTDDALATNLSAAASKHPNPNGAVEHLEAFAFARACAAAGVVAGVVLGVANVVGSRGREQWRANHVGASAKAAQVAIRAVVGMNAA</sequence>
<evidence type="ECO:0000259" key="1">
    <source>
        <dbReference type="Pfam" id="PF01048"/>
    </source>
</evidence>
<dbReference type="GO" id="GO:0008782">
    <property type="term" value="F:adenosylhomocysteine nucleosidase activity"/>
    <property type="evidence" value="ECO:0007669"/>
    <property type="project" value="TreeGrafter"/>
</dbReference>
<dbReference type="EMBL" id="CP012333">
    <property type="protein sequence ID" value="AKU98199.1"/>
    <property type="molecule type" value="Genomic_DNA"/>
</dbReference>
<accession>A0A0K1PYH8</accession>